<evidence type="ECO:0000256" key="5">
    <source>
        <dbReference type="ARBA" id="ARBA00022777"/>
    </source>
</evidence>
<feature type="region of interest" description="Disordered" evidence="8">
    <location>
        <begin position="488"/>
        <end position="535"/>
    </location>
</feature>
<keyword evidence="5 10" id="KW-0418">Kinase</keyword>
<feature type="region of interest" description="Disordered" evidence="8">
    <location>
        <begin position="818"/>
        <end position="838"/>
    </location>
</feature>
<keyword evidence="6 7" id="KW-0067">ATP-binding</keyword>
<evidence type="ECO:0000256" key="6">
    <source>
        <dbReference type="ARBA" id="ARBA00022840"/>
    </source>
</evidence>
<dbReference type="InterPro" id="IPR015915">
    <property type="entry name" value="Kelch-typ_b-propeller"/>
</dbReference>
<evidence type="ECO:0000256" key="8">
    <source>
        <dbReference type="SAM" id="MobiDB-lite"/>
    </source>
</evidence>
<comment type="similarity">
    <text evidence="1">Belongs to the protein kinase superfamily. NEK Ser/Thr protein kinase family. NIMA subfamily.</text>
</comment>
<dbReference type="Gene3D" id="2.120.10.80">
    <property type="entry name" value="Kelch-type beta propeller"/>
    <property type="match status" value="1"/>
</dbReference>
<dbReference type="Gene3D" id="3.30.200.20">
    <property type="entry name" value="Phosphorylase Kinase, domain 1"/>
    <property type="match status" value="1"/>
</dbReference>
<dbReference type="Gene3D" id="1.10.510.10">
    <property type="entry name" value="Transferase(Phosphotransferase) domain 1"/>
    <property type="match status" value="1"/>
</dbReference>
<dbReference type="InterPro" id="IPR017441">
    <property type="entry name" value="Protein_kinase_ATP_BS"/>
</dbReference>
<feature type="compositionally biased region" description="Acidic residues" evidence="8">
    <location>
        <begin position="818"/>
        <end position="827"/>
    </location>
</feature>
<dbReference type="PROSITE" id="PS00107">
    <property type="entry name" value="PROTEIN_KINASE_ATP"/>
    <property type="match status" value="1"/>
</dbReference>
<evidence type="ECO:0000256" key="7">
    <source>
        <dbReference type="PROSITE-ProRule" id="PRU10141"/>
    </source>
</evidence>
<dbReference type="EC" id="2.7.11.1" evidence="2"/>
<organism evidence="10 11">
    <name type="scientific">Trypanosoma equiperdum</name>
    <dbReference type="NCBI Taxonomy" id="5694"/>
    <lineage>
        <taxon>Eukaryota</taxon>
        <taxon>Discoba</taxon>
        <taxon>Euglenozoa</taxon>
        <taxon>Kinetoplastea</taxon>
        <taxon>Metakinetoplastina</taxon>
        <taxon>Trypanosomatida</taxon>
        <taxon>Trypanosomatidae</taxon>
        <taxon>Trypanosoma</taxon>
    </lineage>
</organism>
<evidence type="ECO:0000313" key="10">
    <source>
        <dbReference type="EMBL" id="SCU65101.1"/>
    </source>
</evidence>
<dbReference type="Pfam" id="PF00069">
    <property type="entry name" value="Pkinase"/>
    <property type="match status" value="2"/>
</dbReference>
<proteinExistence type="inferred from homology"/>
<protein>
    <recommendedName>
        <fullName evidence="2">non-specific serine/threonine protein kinase</fullName>
        <ecNumber evidence="2">2.7.11.1</ecNumber>
    </recommendedName>
</protein>
<dbReference type="GO" id="GO:0004674">
    <property type="term" value="F:protein serine/threonine kinase activity"/>
    <property type="evidence" value="ECO:0007669"/>
    <property type="project" value="UniProtKB-EC"/>
</dbReference>
<evidence type="ECO:0000256" key="4">
    <source>
        <dbReference type="ARBA" id="ARBA00022741"/>
    </source>
</evidence>
<feature type="domain" description="Protein kinase" evidence="9">
    <location>
        <begin position="855"/>
        <end position="1202"/>
    </location>
</feature>
<dbReference type="InterPro" id="IPR050660">
    <property type="entry name" value="NEK_Ser/Thr_kinase"/>
</dbReference>
<keyword evidence="11" id="KW-1185">Reference proteome</keyword>
<dbReference type="PANTHER" id="PTHR43671:SF13">
    <property type="entry name" value="SERINE_THREONINE-PROTEIN KINASE NEK2"/>
    <property type="match status" value="1"/>
</dbReference>
<dbReference type="InterPro" id="IPR008271">
    <property type="entry name" value="Ser/Thr_kinase_AS"/>
</dbReference>
<keyword evidence="3" id="KW-0808">Transferase</keyword>
<evidence type="ECO:0000256" key="2">
    <source>
        <dbReference type="ARBA" id="ARBA00012513"/>
    </source>
</evidence>
<comment type="caution">
    <text evidence="10">The sequence shown here is derived from an EMBL/GenBank/DDBJ whole genome shotgun (WGS) entry which is preliminary data.</text>
</comment>
<evidence type="ECO:0000313" key="11">
    <source>
        <dbReference type="Proteomes" id="UP000195570"/>
    </source>
</evidence>
<dbReference type="VEuPathDB" id="TriTrypDB:TEOVI_000702300"/>
<dbReference type="PROSITE" id="PS50011">
    <property type="entry name" value="PROTEIN_KINASE_DOM"/>
    <property type="match status" value="1"/>
</dbReference>
<dbReference type="PANTHER" id="PTHR43671">
    <property type="entry name" value="SERINE/THREONINE-PROTEIN KINASE NEK"/>
    <property type="match status" value="1"/>
</dbReference>
<dbReference type="SUPFAM" id="SSF117281">
    <property type="entry name" value="Kelch motif"/>
    <property type="match status" value="1"/>
</dbReference>
<dbReference type="InterPro" id="IPR011009">
    <property type="entry name" value="Kinase-like_dom_sf"/>
</dbReference>
<feature type="region of interest" description="Disordered" evidence="8">
    <location>
        <begin position="1404"/>
        <end position="1424"/>
    </location>
</feature>
<feature type="binding site" evidence="7">
    <location>
        <position position="884"/>
    </location>
    <ligand>
        <name>ATP</name>
        <dbReference type="ChEBI" id="CHEBI:30616"/>
    </ligand>
</feature>
<dbReference type="SUPFAM" id="SSF56112">
    <property type="entry name" value="Protein kinase-like (PK-like)"/>
    <property type="match status" value="1"/>
</dbReference>
<dbReference type="SMART" id="SM00220">
    <property type="entry name" value="S_TKc"/>
    <property type="match status" value="1"/>
</dbReference>
<name>A0A1G4I0C0_TRYEQ</name>
<dbReference type="GO" id="GO:0005524">
    <property type="term" value="F:ATP binding"/>
    <property type="evidence" value="ECO:0007669"/>
    <property type="project" value="UniProtKB-UniRule"/>
</dbReference>
<gene>
    <name evidence="10" type="ORF">TEOVI_000702300</name>
</gene>
<dbReference type="Proteomes" id="UP000195570">
    <property type="component" value="Unassembled WGS sequence"/>
</dbReference>
<keyword evidence="4 7" id="KW-0547">Nucleotide-binding</keyword>
<evidence type="ECO:0000256" key="3">
    <source>
        <dbReference type="ARBA" id="ARBA00022679"/>
    </source>
</evidence>
<sequence>MTTTPGGRMVLVRYCLFLRIWALLLLSLTSRYSLAAPLRATPARRHESANAVQAVSSLLDDDTDQTTVTFTGWSPSKASLNVTGILPSAVSMGRYVLIVGGTRLVRPFTSAENFVRYYALTTISALDITTETFVTPMMFQDNATFAHDGSGSETFHGRTKGDVRVPAKLHFPAVGTSNAVRLGSTVYVIGFCTMLPYGVRPGRGQTINATLRSVQVIRLYQQQFPPVDDLSMDIQHISIPDTATLRFNASCVGNGNGTIYIVGGVSLIDGNPMTSVSQFNTVTGQFVDAGWGLGTSLITPGVVDNSELVFIGGGCRDYRGWPEYNDNVYVVDPTYFTADVGQFDSELLDWLSPQLMIYNRTLAMIAATYRRSFDRLESWVDLSGPGSDATDVMIGFAPLRTNAVIASVPNADGMSLYLIGGQIPPPDGTGISRDLFTGNVHVADGHADVTVQGFNYISVADDATHRQMLGIARSGEGGQIVEAKFSKGDTTEVDSISHTGQSVLDDPFHDEEQPTANATMHDQPTPPPADLPNKDGNWTVHVNGYKPLWYNFTFAILLSEQISTACQGINATGEVSGNLTSSTCLLRLSDSPACNSVLLNLGNLSFANTWPYVVNMTDPGKNVSAVVNTVAVGPITLTGSLINGIHNITTPYINTSTTHRDEFVFHPRPTQRSFGNDTDNVFYEQLFVYVCFSTGAATVQRCNERAVHESSSSMLRAPHVPLGAMDAHQGPCTTGFYRPLNANDPFVLSPVTHWVPDPPGPQPVPPPAVEPLYLVGVAVGCGVSLVLWSASMISYAIRHKHGKEVDVTVVEGCFSEDESGDYDDENDDKSRHRRGFGPGAALPVHQKQSLLDGKYRVLRRLGRGGFSVVYLVERVMDGERFALKYVQCADDMDRHEAMRECEVAYTLQGHPNVICLVDMFMSYRFDTHLPTSDGIDGRKGAYRRQCRGELLLHDPTRIHRVGSGDESESHVPSHRPQAGERYLSLVMAYHERGDLGMWVRQQKSEPKIPEKTVVSIAFQILTVLQFMHQQKPPIIHRDLKPENILLDSSPAVKRGRNRDRYDRVDWSSKNSSGRIGTGASEETLRIVVTDFGLSRVMDKTFCETGVGSLPYVAPECWQRHYSTKVDIWATGCILYAVCAKRVESDNVKVMFSESNKPDFKKKLLEELTQVYGYSMALAAFIVYLLEPDPARRPSAEEALRFIRRRRKGTDGLTEEAAMVTVYKGDDDVASGCSDEEGNGAEGGIMHDDSYKQLVAATSEEVSGYGGESRAPVSGQGSDVACGTLKSTSFSTHRSGATVEVVTPSGGAGEGFGLNSPPPKAVESQNMPPITSFSHGSHADSSQGMRQEHHNTMDVPPVARAHKLGSPNGRRSRRLQVLQQYFETVAEEGEQCEFFIARESPSLVATSLNSSKRESPVPLTVSKNV</sequence>
<evidence type="ECO:0000256" key="1">
    <source>
        <dbReference type="ARBA" id="ARBA00010886"/>
    </source>
</evidence>
<feature type="compositionally biased region" description="Polar residues" evidence="8">
    <location>
        <begin position="493"/>
        <end position="502"/>
    </location>
</feature>
<reference evidence="10" key="1">
    <citation type="submission" date="2016-09" db="EMBL/GenBank/DDBJ databases">
        <authorList>
            <person name="Hebert L."/>
            <person name="Moumen B."/>
        </authorList>
    </citation>
    <scope>NUCLEOTIDE SEQUENCE [LARGE SCALE GENOMIC DNA]</scope>
    <source>
        <strain evidence="10">OVI</strain>
    </source>
</reference>
<accession>A0A1G4I0C0</accession>
<dbReference type="RefSeq" id="XP_067076756.1">
    <property type="nucleotide sequence ID" value="XM_067220655.1"/>
</dbReference>
<dbReference type="InterPro" id="IPR000719">
    <property type="entry name" value="Prot_kinase_dom"/>
</dbReference>
<dbReference type="GeneID" id="92380957"/>
<dbReference type="PROSITE" id="PS00108">
    <property type="entry name" value="PROTEIN_KINASE_ST"/>
    <property type="match status" value="1"/>
</dbReference>
<evidence type="ECO:0000259" key="9">
    <source>
        <dbReference type="PROSITE" id="PS50011"/>
    </source>
</evidence>
<dbReference type="EMBL" id="CZPT02000213">
    <property type="protein sequence ID" value="SCU65101.1"/>
    <property type="molecule type" value="Genomic_DNA"/>
</dbReference>